<gene>
    <name evidence="1" type="ORF">C7B82_31055</name>
</gene>
<dbReference type="EMBL" id="PVWK01000165">
    <property type="protein sequence ID" value="PSB23480.1"/>
    <property type="molecule type" value="Genomic_DNA"/>
</dbReference>
<comment type="caution">
    <text evidence="1">The sequence shown here is derived from an EMBL/GenBank/DDBJ whole genome shotgun (WGS) entry which is preliminary data.</text>
</comment>
<organism evidence="1 2">
    <name type="scientific">Stenomitos frigidus ULC18</name>
    <dbReference type="NCBI Taxonomy" id="2107698"/>
    <lineage>
        <taxon>Bacteria</taxon>
        <taxon>Bacillati</taxon>
        <taxon>Cyanobacteriota</taxon>
        <taxon>Cyanophyceae</taxon>
        <taxon>Leptolyngbyales</taxon>
        <taxon>Leptolyngbyaceae</taxon>
        <taxon>Stenomitos</taxon>
    </lineage>
</organism>
<name>A0A2T1DSM6_9CYAN</name>
<evidence type="ECO:0000313" key="2">
    <source>
        <dbReference type="Proteomes" id="UP000239576"/>
    </source>
</evidence>
<reference evidence="1 2" key="2">
    <citation type="submission" date="2018-03" db="EMBL/GenBank/DDBJ databases">
        <title>The ancient ancestry and fast evolution of plastids.</title>
        <authorList>
            <person name="Moore K.R."/>
            <person name="Magnabosco C."/>
            <person name="Momper L."/>
            <person name="Gold D.A."/>
            <person name="Bosak T."/>
            <person name="Fournier G.P."/>
        </authorList>
    </citation>
    <scope>NUCLEOTIDE SEQUENCE [LARGE SCALE GENOMIC DNA]</scope>
    <source>
        <strain evidence="1 2">ULC18</strain>
    </source>
</reference>
<reference evidence="2" key="1">
    <citation type="submission" date="2018-02" db="EMBL/GenBank/DDBJ databases">
        <authorList>
            <person name="Moore K."/>
            <person name="Momper L."/>
        </authorList>
    </citation>
    <scope>NUCLEOTIDE SEQUENCE [LARGE SCALE GENOMIC DNA]</scope>
    <source>
        <strain evidence="2">ULC18</strain>
    </source>
</reference>
<sequence length="174" mass="20111">MLTLQFEAEKIPYWASRYRYKEATTATITAEVMPHVRTVGHYTRQNFLSICTWKSPRPQRHCEKNTEAFIHAVTQTALTTDCEQLRIEALTLLKGVSFPMASALLHFGCSAPYPILDVRALWSLGISKPQQYTFELWWDYTLYCRKLSAEVGVSIRVLDQALWQYSKEKQGKAE</sequence>
<dbReference type="AlphaFoldDB" id="A0A2T1DSM6"/>
<keyword evidence="2" id="KW-1185">Reference proteome</keyword>
<proteinExistence type="predicted"/>
<dbReference type="RefSeq" id="WP_106261221.1">
    <property type="nucleotide sequence ID" value="NZ_CAWNSW010000113.1"/>
</dbReference>
<dbReference type="OrthoDB" id="332676at2"/>
<dbReference type="Proteomes" id="UP000239576">
    <property type="component" value="Unassembled WGS sequence"/>
</dbReference>
<protein>
    <submittedName>
        <fullName evidence="1">Uncharacterized protein</fullName>
    </submittedName>
</protein>
<accession>A0A2T1DSM6</accession>
<evidence type="ECO:0000313" key="1">
    <source>
        <dbReference type="EMBL" id="PSB23480.1"/>
    </source>
</evidence>